<evidence type="ECO:0000256" key="12">
    <source>
        <dbReference type="ARBA" id="ARBA00040688"/>
    </source>
</evidence>
<dbReference type="Proteomes" id="UP000789390">
    <property type="component" value="Unassembled WGS sequence"/>
</dbReference>
<feature type="binding site" evidence="13">
    <location>
        <position position="574"/>
    </location>
    <ligand>
        <name>Zn(2+)</name>
        <dbReference type="ChEBI" id="CHEBI:29105"/>
    </ligand>
</feature>
<comment type="similarity">
    <text evidence="4">Belongs to the krueppel C2H2-type zinc-finger protein family.</text>
</comment>
<dbReference type="GO" id="GO:0005634">
    <property type="term" value="C:nucleus"/>
    <property type="evidence" value="ECO:0007669"/>
    <property type="project" value="UniProtKB-SubCell"/>
</dbReference>
<comment type="similarity">
    <text evidence="2">Belongs to the beta-class carbonic anhydrase family.</text>
</comment>
<dbReference type="AlphaFoldDB" id="A0A8J2WJ83"/>
<dbReference type="FunFam" id="3.40.50.850:FF:000001">
    <property type="entry name" value="Isochorismatase domain-containing protein 1"/>
    <property type="match status" value="1"/>
</dbReference>
<dbReference type="Pfam" id="PF00484">
    <property type="entry name" value="Pro_CA"/>
    <property type="match status" value="1"/>
</dbReference>
<dbReference type="SUPFAM" id="SSF57667">
    <property type="entry name" value="beta-beta-alpha zinc fingers"/>
    <property type="match status" value="3"/>
</dbReference>
<dbReference type="SMART" id="SM00355">
    <property type="entry name" value="ZnF_C2H2"/>
    <property type="match status" value="7"/>
</dbReference>
<name>A0A8J2WJ83_9CRUS</name>
<dbReference type="PANTHER" id="PTHR14119:SF17">
    <property type="entry name" value="ISOCHORISMATASE DOMAIN-CONTAINING PROTEIN 1"/>
    <property type="match status" value="1"/>
</dbReference>
<dbReference type="Pfam" id="PF00857">
    <property type="entry name" value="Isochorismatase"/>
    <property type="match status" value="1"/>
</dbReference>
<dbReference type="InterPro" id="IPR001765">
    <property type="entry name" value="Carbonic_anhydrase"/>
</dbReference>
<dbReference type="Gene3D" id="3.30.160.60">
    <property type="entry name" value="Classic Zinc Finger"/>
    <property type="match status" value="4"/>
</dbReference>
<keyword evidence="7 14" id="KW-0863">Zinc-finger</keyword>
<feature type="domain" description="C2H2-type" evidence="15">
    <location>
        <begin position="264"/>
        <end position="291"/>
    </location>
</feature>
<dbReference type="InterPro" id="IPR050993">
    <property type="entry name" value="Isochorismatase_domain"/>
</dbReference>
<evidence type="ECO:0000313" key="17">
    <source>
        <dbReference type="Proteomes" id="UP000789390"/>
    </source>
</evidence>
<protein>
    <recommendedName>
        <fullName evidence="12">Isochorismatase domain-containing protein 1</fullName>
    </recommendedName>
</protein>
<comment type="caution">
    <text evidence="16">The sequence shown here is derived from an EMBL/GenBank/DDBJ whole genome shotgun (WGS) entry which is preliminary data.</text>
</comment>
<feature type="binding site" evidence="13">
    <location>
        <position position="510"/>
    </location>
    <ligand>
        <name>Zn(2+)</name>
        <dbReference type="ChEBI" id="CHEBI:29105"/>
    </ligand>
</feature>
<dbReference type="Pfam" id="PF00096">
    <property type="entry name" value="zf-C2H2"/>
    <property type="match status" value="3"/>
</dbReference>
<keyword evidence="6" id="KW-0677">Repeat</keyword>
<keyword evidence="17" id="KW-1185">Reference proteome</keyword>
<dbReference type="Pfam" id="PF13912">
    <property type="entry name" value="zf-C2H2_6"/>
    <property type="match status" value="1"/>
</dbReference>
<comment type="subcellular location">
    <subcellularLocation>
        <location evidence="1">Nucleus</location>
    </subcellularLocation>
</comment>
<evidence type="ECO:0000256" key="2">
    <source>
        <dbReference type="ARBA" id="ARBA00006217"/>
    </source>
</evidence>
<keyword evidence="5 13" id="KW-0479">Metal-binding</keyword>
<evidence type="ECO:0000256" key="6">
    <source>
        <dbReference type="ARBA" id="ARBA00022737"/>
    </source>
</evidence>
<keyword evidence="9" id="KW-0805">Transcription regulation</keyword>
<sequence length="724" mass="82632">MAAVSIEESLKVGRLPEGKTALFMCDLQEKFRPAMLYFSDVVSNAKKLVESTKILEVPLVVTEQYPQGLGNSVSEINIEHAVCTVPKTKFSMIIPEVENAIKTLCDGQLKCVILFGVEAHVCVEQTAIDLISSGITVHIVADATTSRTQEDRLLAFERLKQIGCFVTTSESVIYKLIGDKNHPKFNEIRPLIKDKSIETGLVSKMGESASTQLTWQFQLELAHSVLVKPRKQFSETNVEFSWTLEKDTKLDNQPLAQKLSSKEKKCSTCGKSFTRPQDLTRHLRIHNDTSNYLCEECGKSYRSLDGLSYHKALNHRETNDSSAPLFKCSKCNKSFTHQIQLKVHLKNSHQRAKSVYTCEICIPAATFERKDVFKNHVALHERSKPFTCRICDKYFSSRSNLQSHSRTHDPSVALQCPNCSKKFSSKKKLDSHIPECLTRKTCPSCKFFCQREEEMTEHTKKEHPADYAIQEVFGHALEEFKKTYRTEMVEQFKQVADRPEPKAVFFTCMDSRMLPTRFTQTDVGDMFIVRNAGNLVPHSKLFGIDSATTEPAALELGCIVNNVKHMVVCGHSDCKAMNLLYSFKKGIETNMKTLERSPLKAWLHRHGSISLTKFERLEVHGFQQPLTFPMEGPFRQFVAYIDPDNKFTLTDKLSQLNTLQQLQHIASYSFIQSAINSGRVHLHALWFDIYTGDIYVFSRKQKRFVEISEETSDYLLDEIREYFV</sequence>
<dbReference type="GO" id="GO:0008270">
    <property type="term" value="F:zinc ion binding"/>
    <property type="evidence" value="ECO:0007669"/>
    <property type="project" value="UniProtKB-KW"/>
</dbReference>
<dbReference type="SUPFAM" id="SSF53056">
    <property type="entry name" value="beta-carbonic anhydrase, cab"/>
    <property type="match status" value="1"/>
</dbReference>
<evidence type="ECO:0000256" key="1">
    <source>
        <dbReference type="ARBA" id="ARBA00004123"/>
    </source>
</evidence>
<feature type="domain" description="C2H2-type" evidence="15">
    <location>
        <begin position="386"/>
        <end position="408"/>
    </location>
</feature>
<comment type="similarity">
    <text evidence="3">Belongs to the isochorismatase family.</text>
</comment>
<dbReference type="Gene3D" id="3.40.50.850">
    <property type="entry name" value="Isochorismatase-like"/>
    <property type="match status" value="1"/>
</dbReference>
<dbReference type="FunFam" id="3.30.160.60:FF:000193">
    <property type="entry name" value="Zinc finger protein 300"/>
    <property type="match status" value="1"/>
</dbReference>
<dbReference type="InterPro" id="IPR013087">
    <property type="entry name" value="Znf_C2H2_type"/>
</dbReference>
<dbReference type="PROSITE" id="PS00028">
    <property type="entry name" value="ZINC_FINGER_C2H2_1"/>
    <property type="match status" value="4"/>
</dbReference>
<evidence type="ECO:0000256" key="13">
    <source>
        <dbReference type="PIRSR" id="PIRSR601765-1"/>
    </source>
</evidence>
<accession>A0A8J2WJ83</accession>
<evidence type="ECO:0000256" key="11">
    <source>
        <dbReference type="ARBA" id="ARBA00023242"/>
    </source>
</evidence>
<evidence type="ECO:0000256" key="8">
    <source>
        <dbReference type="ARBA" id="ARBA00022833"/>
    </source>
</evidence>
<evidence type="ECO:0000259" key="15">
    <source>
        <dbReference type="PROSITE" id="PS50157"/>
    </source>
</evidence>
<dbReference type="EMBL" id="CAKKLH010000223">
    <property type="protein sequence ID" value="CAH0106425.1"/>
    <property type="molecule type" value="Genomic_DNA"/>
</dbReference>
<dbReference type="Gene3D" id="3.40.1050.10">
    <property type="entry name" value="Carbonic anhydrase"/>
    <property type="match status" value="1"/>
</dbReference>
<evidence type="ECO:0000256" key="3">
    <source>
        <dbReference type="ARBA" id="ARBA00006336"/>
    </source>
</evidence>
<dbReference type="CDD" id="cd01012">
    <property type="entry name" value="YcaC_related"/>
    <property type="match status" value="1"/>
</dbReference>
<dbReference type="FunFam" id="3.30.160.60:FF:000340">
    <property type="entry name" value="zinc finger protein 473 isoform X1"/>
    <property type="match status" value="1"/>
</dbReference>
<feature type="domain" description="C2H2-type" evidence="15">
    <location>
        <begin position="326"/>
        <end position="354"/>
    </location>
</feature>
<dbReference type="SMART" id="SM00947">
    <property type="entry name" value="Pro_CA"/>
    <property type="match status" value="1"/>
</dbReference>
<reference evidence="16" key="1">
    <citation type="submission" date="2021-11" db="EMBL/GenBank/DDBJ databases">
        <authorList>
            <person name="Schell T."/>
        </authorList>
    </citation>
    <scope>NUCLEOTIDE SEQUENCE</scope>
    <source>
        <strain evidence="16">M5</strain>
    </source>
</reference>
<dbReference type="InterPro" id="IPR036380">
    <property type="entry name" value="Isochorismatase-like_sf"/>
</dbReference>
<feature type="binding site" evidence="13">
    <location>
        <position position="571"/>
    </location>
    <ligand>
        <name>Zn(2+)</name>
        <dbReference type="ChEBI" id="CHEBI:29105"/>
    </ligand>
</feature>
<evidence type="ECO:0000313" key="16">
    <source>
        <dbReference type="EMBL" id="CAH0106425.1"/>
    </source>
</evidence>
<keyword evidence="8 13" id="KW-0862">Zinc</keyword>
<gene>
    <name evidence="16" type="ORF">DGAL_LOCUS9580</name>
</gene>
<dbReference type="PANTHER" id="PTHR14119">
    <property type="entry name" value="HYDROLASE"/>
    <property type="match status" value="1"/>
</dbReference>
<feature type="domain" description="C2H2-type" evidence="15">
    <location>
        <begin position="292"/>
        <end position="320"/>
    </location>
</feature>
<dbReference type="GO" id="GO:0004089">
    <property type="term" value="F:carbonate dehydratase activity"/>
    <property type="evidence" value="ECO:0007669"/>
    <property type="project" value="InterPro"/>
</dbReference>
<dbReference type="SUPFAM" id="SSF52499">
    <property type="entry name" value="Isochorismatase-like hydrolases"/>
    <property type="match status" value="1"/>
</dbReference>
<evidence type="ECO:0000256" key="10">
    <source>
        <dbReference type="ARBA" id="ARBA00023163"/>
    </source>
</evidence>
<evidence type="ECO:0000256" key="9">
    <source>
        <dbReference type="ARBA" id="ARBA00023015"/>
    </source>
</evidence>
<dbReference type="InterPro" id="IPR036874">
    <property type="entry name" value="Carbonic_anhydrase_sf"/>
</dbReference>
<feature type="binding site" evidence="13">
    <location>
        <position position="508"/>
    </location>
    <ligand>
        <name>Zn(2+)</name>
        <dbReference type="ChEBI" id="CHEBI:29105"/>
    </ligand>
</feature>
<proteinExistence type="inferred from homology"/>
<organism evidence="16 17">
    <name type="scientific">Daphnia galeata</name>
    <dbReference type="NCBI Taxonomy" id="27404"/>
    <lineage>
        <taxon>Eukaryota</taxon>
        <taxon>Metazoa</taxon>
        <taxon>Ecdysozoa</taxon>
        <taxon>Arthropoda</taxon>
        <taxon>Crustacea</taxon>
        <taxon>Branchiopoda</taxon>
        <taxon>Diplostraca</taxon>
        <taxon>Cladocera</taxon>
        <taxon>Anomopoda</taxon>
        <taxon>Daphniidae</taxon>
        <taxon>Daphnia</taxon>
    </lineage>
</organism>
<dbReference type="InterPro" id="IPR000868">
    <property type="entry name" value="Isochorismatase-like_dom"/>
</dbReference>
<keyword evidence="10" id="KW-0804">Transcription</keyword>
<dbReference type="InterPro" id="IPR036236">
    <property type="entry name" value="Znf_C2H2_sf"/>
</dbReference>
<evidence type="ECO:0000256" key="5">
    <source>
        <dbReference type="ARBA" id="ARBA00022723"/>
    </source>
</evidence>
<comment type="cofactor">
    <cofactor evidence="13">
        <name>Zn(2+)</name>
        <dbReference type="ChEBI" id="CHEBI:29105"/>
    </cofactor>
    <text evidence="13">Binds 1 zinc ion per subunit.</text>
</comment>
<evidence type="ECO:0000256" key="14">
    <source>
        <dbReference type="PROSITE-ProRule" id="PRU00042"/>
    </source>
</evidence>
<dbReference type="PROSITE" id="PS50157">
    <property type="entry name" value="ZINC_FINGER_C2H2_2"/>
    <property type="match status" value="4"/>
</dbReference>
<keyword evidence="11" id="KW-0539">Nucleus</keyword>
<evidence type="ECO:0000256" key="7">
    <source>
        <dbReference type="ARBA" id="ARBA00022771"/>
    </source>
</evidence>
<dbReference type="OrthoDB" id="269496at2759"/>
<evidence type="ECO:0000256" key="4">
    <source>
        <dbReference type="ARBA" id="ARBA00006991"/>
    </source>
</evidence>